<accession>A0A2Z4GA07</accession>
<dbReference type="EMBL" id="CP029480">
    <property type="protein sequence ID" value="AWV98072.1"/>
    <property type="molecule type" value="Genomic_DNA"/>
</dbReference>
<keyword evidence="2" id="KW-1185">Reference proteome</keyword>
<gene>
    <name evidence="1" type="ORF">DJ013_07755</name>
</gene>
<organism evidence="1 2">
    <name type="scientific">Arcticibacterium luteifluviistationis</name>
    <dbReference type="NCBI Taxonomy" id="1784714"/>
    <lineage>
        <taxon>Bacteria</taxon>
        <taxon>Pseudomonadati</taxon>
        <taxon>Bacteroidota</taxon>
        <taxon>Cytophagia</taxon>
        <taxon>Cytophagales</taxon>
        <taxon>Leadbetterellaceae</taxon>
        <taxon>Arcticibacterium</taxon>
    </lineage>
</organism>
<evidence type="ECO:0000313" key="1">
    <source>
        <dbReference type="EMBL" id="AWV98072.1"/>
    </source>
</evidence>
<protein>
    <submittedName>
        <fullName evidence="1">Uncharacterized protein</fullName>
    </submittedName>
</protein>
<sequence>MRKNKIENISNYILVNENLFVSEGRVVIDTTKKVKLDDFKFDTASLMSFGEYLIVPISEETGNTMVYNSTTGTKIQIKGSCDYLRESPQKNCN</sequence>
<proteinExistence type="predicted"/>
<dbReference type="AlphaFoldDB" id="A0A2Z4GA07"/>
<name>A0A2Z4GA07_9BACT</name>
<dbReference type="Proteomes" id="UP000249873">
    <property type="component" value="Chromosome"/>
</dbReference>
<reference evidence="1 2" key="1">
    <citation type="submission" date="2018-05" db="EMBL/GenBank/DDBJ databases">
        <title>Complete genome sequence of Arcticibacterium luteifluviistationis SM1504T, a cytophagaceae bacterium isolated from Arctic surface seawater.</title>
        <authorList>
            <person name="Li Y."/>
            <person name="Qin Q.-L."/>
        </authorList>
    </citation>
    <scope>NUCLEOTIDE SEQUENCE [LARGE SCALE GENOMIC DNA]</scope>
    <source>
        <strain evidence="1 2">SM1504</strain>
    </source>
</reference>
<dbReference type="KEGG" id="als:DJ013_07755"/>
<dbReference type="RefSeq" id="WP_111371174.1">
    <property type="nucleotide sequence ID" value="NZ_CP029480.1"/>
</dbReference>
<evidence type="ECO:0000313" key="2">
    <source>
        <dbReference type="Proteomes" id="UP000249873"/>
    </source>
</evidence>